<gene>
    <name evidence="1" type="ORF">PEVE_00005773</name>
</gene>
<dbReference type="PANTHER" id="PTHR16155:SF19">
    <property type="entry name" value="DED DOMAIN-CONTAINING PROTEIN"/>
    <property type="match status" value="1"/>
</dbReference>
<accession>A0ABN8M0I1</accession>
<reference evidence="1 2" key="1">
    <citation type="submission" date="2022-05" db="EMBL/GenBank/DDBJ databases">
        <authorList>
            <consortium name="Genoscope - CEA"/>
            <person name="William W."/>
        </authorList>
    </citation>
    <scope>NUCLEOTIDE SEQUENCE [LARGE SCALE GENOMIC DNA]</scope>
</reference>
<dbReference type="EMBL" id="CALNXI010000137">
    <property type="protein sequence ID" value="CAH3020134.1"/>
    <property type="molecule type" value="Genomic_DNA"/>
</dbReference>
<evidence type="ECO:0000313" key="1">
    <source>
        <dbReference type="EMBL" id="CAH3020134.1"/>
    </source>
</evidence>
<comment type="caution">
    <text evidence="1">The sequence shown here is derived from an EMBL/GenBank/DDBJ whole genome shotgun (WGS) entry which is preliminary data.</text>
</comment>
<dbReference type="PANTHER" id="PTHR16155">
    <property type="entry name" value="DED DOMAIN-CONTAINING PROTEIN"/>
    <property type="match status" value="1"/>
</dbReference>
<dbReference type="Proteomes" id="UP001159427">
    <property type="component" value="Unassembled WGS sequence"/>
</dbReference>
<organism evidence="1 2">
    <name type="scientific">Porites evermanni</name>
    <dbReference type="NCBI Taxonomy" id="104178"/>
    <lineage>
        <taxon>Eukaryota</taxon>
        <taxon>Metazoa</taxon>
        <taxon>Cnidaria</taxon>
        <taxon>Anthozoa</taxon>
        <taxon>Hexacorallia</taxon>
        <taxon>Scleractinia</taxon>
        <taxon>Fungiina</taxon>
        <taxon>Poritidae</taxon>
        <taxon>Porites</taxon>
    </lineage>
</organism>
<keyword evidence="2" id="KW-1185">Reference proteome</keyword>
<sequence>LVGTPRARGVPGRNFSYEKGSVLDAEENRELEFKSLVSAPSCSLPWKVMEKAKKFICACLNADRQGIIYFGVGDSLEKDSKYHHGEIIGLEVEHMRDDINKAFQFVLDDHIKSDAGPLQKGGEQNCVNMYFVPVKSQGTRSHSFVIEIEVARDWRFCKDKVYYSKSWTEKRGVYKESGEKRALSDFFKVKDEFDDVAIRTNGASTSVKPYEVERQVKKPLEVKYKDWRKKTKQGKDNFIDLEDADAKRYSDVLRERLRDLNFKENGFILIANKLPAKYRGTAHLSFLQNIPWVTVFDLFDPSSKKDGLHHACNETSDAPRAKIRTLDEFKEITPDKDSLISTRSTTWIFNSEEMQKGDWIKCSKDCLYRALSAYKQCFPPGNLICVFLCLSENAVDEMADIMESSFSILGNSARNCVTILSESRTVAEPIIKASKPSLQKELGECSVIGIPWSLLKEIVRELVGPSKFEEKGATTELPYFTGFKEVLNKTINSWDDLELYCPSPRLPRLAEEIDKERGAFYKGAQVSQVNLFHGHSIPRSLEKDVSAKVGNALKFLTKENVYENYQVKTITVSYEPGSGATTLCRRILWSKKSEYRCAVVKAITSSTDYQIEKLQCIGYDEGNINFSRPALVLVDNFPESDVRLLTEHIKRRQTRCVLLTTLPISTTASNFEITLRKLDEEETTRVKNILINITGIDSDRRREAEQVLEREKRFIWFGLELFGREYLKIKERLQNHIGNILGAFLGERLQEHQVLLEMCCFFNKYSDGNIILPHSLVLDFLYVRLSGNKTQCPAIQDIHEAFGGLLLEVQDEKHGYYGWRPAHSLVSEVVTSRIDVEETAILALEKVVQGKAYVIKFLKQQVFRLFLDRKRICDPVLLKEQAADDGTVGTDLENEVFGYYGRRTRYSPVIEEILERESSVREAGAMKVLLTVCEQATQTEEKAYAWQQLARFMGYEMRTNVMDENDNLHERLYKAMKKESTIKHPMPRNGIDAAHKAVDIAVSLQPSYTNHYNSKGVLYLLQLKDYKPPSLRSLPEAVEICRKALEVYDKALATSKGPNHFPMIGKIQAIILLLEIIKELYCFHTDDMKFTRYLKEGDAPPEVVEMLSFEQQNFVQSLSSTILDVLNELFGSVKIKQTTTYDENEIRSLNNAKIRGSNLRRKFYEITGLDKTELSREEYSVLLSSPSQDLALYQQQVQDILYIKDETPYSAWSNLDNSHVNLIYQLLKSLCLRGHGSHNDMLICSKACLHLEEKPPVEDLDKIVKIFVEKFPKSEWANLFYYMIHFPIPNGGLAQYTLQTKEAIKKCASIVQEKAGSGFRKSGAEYFLGKGTGLNAIVNSHEFQWLERKWKTKTQFWRGKEPSEKLERVKGQKEAGRKGIISYRGLQINFDNTLYPNESKDDLWFYLGFTVAGPYAYDPVDRDTYASFQRQGTSIPATFSAFSERSTYSSQLSNNTFNHGARRKVRSFPSHQPRAKDIVVEDNCDQNDSSDPDFIHVIPQASEVKTDWITVGGRFNALIERDSVVNPHKESEWYGNKQELSQDRWQTVERRKSKATESRAKAEGLNGRRVVGQLGARKEYFDLKREGRDGKLHHGAFVLGTRKSEECRLHKLGCDIELTDRCNFAHGWRGDTLQYVCTKCTEEDKTYCKEKLKHKPYHWNLGPYLNNRGEIWKDEKT</sequence>
<evidence type="ECO:0008006" key="3">
    <source>
        <dbReference type="Google" id="ProtNLM"/>
    </source>
</evidence>
<feature type="non-terminal residue" evidence="1">
    <location>
        <position position="1677"/>
    </location>
</feature>
<proteinExistence type="predicted"/>
<protein>
    <recommendedName>
        <fullName evidence="3">Schlafen AlbA-2 domain-containing protein</fullName>
    </recommendedName>
</protein>
<feature type="non-terminal residue" evidence="1">
    <location>
        <position position="1"/>
    </location>
</feature>
<name>A0ABN8M0I1_9CNID</name>
<evidence type="ECO:0000313" key="2">
    <source>
        <dbReference type="Proteomes" id="UP001159427"/>
    </source>
</evidence>